<keyword evidence="5" id="KW-1185">Reference proteome</keyword>
<dbReference type="EMBL" id="JBBMFT010000006">
    <property type="protein sequence ID" value="MEQ2456878.1"/>
    <property type="molecule type" value="Genomic_DNA"/>
</dbReference>
<evidence type="ECO:0000256" key="2">
    <source>
        <dbReference type="SAM" id="Phobius"/>
    </source>
</evidence>
<evidence type="ECO:0000256" key="1">
    <source>
        <dbReference type="ARBA" id="ARBA00023125"/>
    </source>
</evidence>
<dbReference type="CDD" id="cd00093">
    <property type="entry name" value="HTH_XRE"/>
    <property type="match status" value="1"/>
</dbReference>
<reference evidence="4 5" key="1">
    <citation type="submission" date="2024-03" db="EMBL/GenBank/DDBJ databases">
        <title>Human intestinal bacterial collection.</title>
        <authorList>
            <person name="Pauvert C."/>
            <person name="Hitch T.C.A."/>
            <person name="Clavel T."/>
        </authorList>
    </citation>
    <scope>NUCLEOTIDE SEQUENCE [LARGE SCALE GENOMIC DNA]</scope>
    <source>
        <strain evidence="4 5">CLA-AP-H34</strain>
    </source>
</reference>
<dbReference type="InterPro" id="IPR010982">
    <property type="entry name" value="Lambda_DNA-bd_dom_sf"/>
</dbReference>
<dbReference type="SUPFAM" id="SSF47413">
    <property type="entry name" value="lambda repressor-like DNA-binding domains"/>
    <property type="match status" value="1"/>
</dbReference>
<dbReference type="PANTHER" id="PTHR46558">
    <property type="entry name" value="TRACRIPTIONAL REGULATORY PROTEIN-RELATED-RELATED"/>
    <property type="match status" value="1"/>
</dbReference>
<evidence type="ECO:0000259" key="3">
    <source>
        <dbReference type="PROSITE" id="PS50943"/>
    </source>
</evidence>
<organism evidence="4 5">
    <name type="scientific">Flavonifractor hominis</name>
    <dbReference type="NCBI Taxonomy" id="3133178"/>
    <lineage>
        <taxon>Bacteria</taxon>
        <taxon>Bacillati</taxon>
        <taxon>Bacillota</taxon>
        <taxon>Clostridia</taxon>
        <taxon>Eubacteriales</taxon>
        <taxon>Oscillospiraceae</taxon>
        <taxon>Flavonifractor</taxon>
    </lineage>
</organism>
<sequence length="215" mass="24303">MTLGERIGAARKRSGLSQAQVAERLDVSRQAVSKWETDTSRPDMENLLHLAELFDVPLEELAMERTAPEKEKKRPPIQLWICLGVLLLAGVLAMGLHVAPVDLEAGGPSWQNEERAQRYAQKLFDRYEEQLLEQAYVMAPDVEGAGLVPDSLWCSWSGRDLTLTYTVGPSKRVFYDNARGESVRHSAQVTLYGTRIWPNVFRWDKHSVSLLEVPE</sequence>
<dbReference type="Proteomes" id="UP001440599">
    <property type="component" value="Unassembled WGS sequence"/>
</dbReference>
<keyword evidence="2" id="KW-1133">Transmembrane helix</keyword>
<comment type="caution">
    <text evidence="4">The sequence shown here is derived from an EMBL/GenBank/DDBJ whole genome shotgun (WGS) entry which is preliminary data.</text>
</comment>
<dbReference type="InterPro" id="IPR001387">
    <property type="entry name" value="Cro/C1-type_HTH"/>
</dbReference>
<keyword evidence="2" id="KW-0812">Transmembrane</keyword>
<name>A0ABV1EUF9_9FIRM</name>
<gene>
    <name evidence="4" type="ORF">WMO45_10115</name>
</gene>
<dbReference type="SMART" id="SM00530">
    <property type="entry name" value="HTH_XRE"/>
    <property type="match status" value="1"/>
</dbReference>
<feature type="transmembrane region" description="Helical" evidence="2">
    <location>
        <begin position="79"/>
        <end position="99"/>
    </location>
</feature>
<protein>
    <submittedName>
        <fullName evidence="4">Helix-turn-helix transcriptional regulator</fullName>
    </submittedName>
</protein>
<feature type="domain" description="HTH cro/C1-type" evidence="3">
    <location>
        <begin position="7"/>
        <end position="61"/>
    </location>
</feature>
<accession>A0ABV1EUF9</accession>
<proteinExistence type="predicted"/>
<keyword evidence="2" id="KW-0472">Membrane</keyword>
<evidence type="ECO:0000313" key="5">
    <source>
        <dbReference type="Proteomes" id="UP001440599"/>
    </source>
</evidence>
<dbReference type="PANTHER" id="PTHR46558:SF13">
    <property type="entry name" value="HTH-TYPE TRANSCRIPTIONAL REGULATOR IMMR"/>
    <property type="match status" value="1"/>
</dbReference>
<dbReference type="PROSITE" id="PS50943">
    <property type="entry name" value="HTH_CROC1"/>
    <property type="match status" value="1"/>
</dbReference>
<dbReference type="Pfam" id="PF01381">
    <property type="entry name" value="HTH_3"/>
    <property type="match status" value="1"/>
</dbReference>
<dbReference type="RefSeq" id="WP_349140607.1">
    <property type="nucleotide sequence ID" value="NZ_JBBMFT010000006.1"/>
</dbReference>
<dbReference type="Gene3D" id="1.10.260.40">
    <property type="entry name" value="lambda repressor-like DNA-binding domains"/>
    <property type="match status" value="1"/>
</dbReference>
<keyword evidence="1" id="KW-0238">DNA-binding</keyword>
<evidence type="ECO:0000313" key="4">
    <source>
        <dbReference type="EMBL" id="MEQ2456878.1"/>
    </source>
</evidence>